<dbReference type="CDD" id="cd06261">
    <property type="entry name" value="TM_PBP2"/>
    <property type="match status" value="1"/>
</dbReference>
<feature type="transmembrane region" description="Helical" evidence="7">
    <location>
        <begin position="107"/>
        <end position="127"/>
    </location>
</feature>
<evidence type="ECO:0000259" key="8">
    <source>
        <dbReference type="PROSITE" id="PS50928"/>
    </source>
</evidence>
<feature type="transmembrane region" description="Helical" evidence="7">
    <location>
        <begin position="183"/>
        <end position="209"/>
    </location>
</feature>
<dbReference type="SUPFAM" id="SSF161098">
    <property type="entry name" value="MetI-like"/>
    <property type="match status" value="1"/>
</dbReference>
<dbReference type="Pfam" id="PF00528">
    <property type="entry name" value="BPD_transp_1"/>
    <property type="match status" value="1"/>
</dbReference>
<feature type="transmembrane region" description="Helical" evidence="7">
    <location>
        <begin position="133"/>
        <end position="151"/>
    </location>
</feature>
<comment type="subcellular location">
    <subcellularLocation>
        <location evidence="1 7">Cell membrane</location>
        <topology evidence="1 7">Multi-pass membrane protein</topology>
    </subcellularLocation>
</comment>
<dbReference type="InterPro" id="IPR000515">
    <property type="entry name" value="MetI-like"/>
</dbReference>
<dbReference type="InterPro" id="IPR035906">
    <property type="entry name" value="MetI-like_sf"/>
</dbReference>
<name>A0ABU0HB85_9HYPH</name>
<gene>
    <name evidence="9" type="ORF">QO014_003159</name>
</gene>
<comment type="caution">
    <text evidence="9">The sequence shown here is derived from an EMBL/GenBank/DDBJ whole genome shotgun (WGS) entry which is preliminary data.</text>
</comment>
<dbReference type="PANTHER" id="PTHR30151">
    <property type="entry name" value="ALKANE SULFONATE ABC TRANSPORTER-RELATED, MEMBRANE SUBUNIT"/>
    <property type="match status" value="1"/>
</dbReference>
<evidence type="ECO:0000313" key="9">
    <source>
        <dbReference type="EMBL" id="MDQ0438764.1"/>
    </source>
</evidence>
<keyword evidence="2 7" id="KW-0813">Transport</keyword>
<keyword evidence="4 7" id="KW-0812">Transmembrane</keyword>
<proteinExistence type="inferred from homology"/>
<reference evidence="9 10" key="1">
    <citation type="submission" date="2023-07" db="EMBL/GenBank/DDBJ databases">
        <title>Genomic Encyclopedia of Type Strains, Phase IV (KMG-IV): sequencing the most valuable type-strain genomes for metagenomic binning, comparative biology and taxonomic classification.</title>
        <authorList>
            <person name="Goeker M."/>
        </authorList>
    </citation>
    <scope>NUCLEOTIDE SEQUENCE [LARGE SCALE GENOMIC DNA]</scope>
    <source>
        <strain evidence="9 10">B6-8</strain>
    </source>
</reference>
<sequence>MADIAAPVVGPSAAARLRGMVGPVVFVVVLLALWKLAVTAFAVPPYIMPPPEAAWTAFLKEADKIGYALFFTLRNAAAGLLVAFVLAIVLAAIFVSSRKVTHAVLPIVIGLRTAPVLAIAPILIMIFGRGIGTAIAVVVIVSFFPIMVNAMKGFSSTRKNALELMHVLGAGWFKTFIKVRLPFALPFIFAGLRSAATSAILSAMLAEWLSGAPGLGTLILDASSYRKTGLLWAAVIVSMIMAYTIYWLTTAVEKRLTAWRN</sequence>
<evidence type="ECO:0000313" key="10">
    <source>
        <dbReference type="Proteomes" id="UP001241603"/>
    </source>
</evidence>
<evidence type="ECO:0000256" key="1">
    <source>
        <dbReference type="ARBA" id="ARBA00004651"/>
    </source>
</evidence>
<keyword evidence="3" id="KW-1003">Cell membrane</keyword>
<dbReference type="EMBL" id="JAUSVO010000004">
    <property type="protein sequence ID" value="MDQ0438764.1"/>
    <property type="molecule type" value="Genomic_DNA"/>
</dbReference>
<dbReference type="Proteomes" id="UP001241603">
    <property type="component" value="Unassembled WGS sequence"/>
</dbReference>
<comment type="similarity">
    <text evidence="7">Belongs to the binding-protein-dependent transport system permease family.</text>
</comment>
<evidence type="ECO:0000256" key="5">
    <source>
        <dbReference type="ARBA" id="ARBA00022989"/>
    </source>
</evidence>
<feature type="transmembrane region" description="Helical" evidence="7">
    <location>
        <begin position="229"/>
        <end position="248"/>
    </location>
</feature>
<evidence type="ECO:0000256" key="3">
    <source>
        <dbReference type="ARBA" id="ARBA00022475"/>
    </source>
</evidence>
<feature type="transmembrane region" description="Helical" evidence="7">
    <location>
        <begin position="24"/>
        <end position="47"/>
    </location>
</feature>
<feature type="transmembrane region" description="Helical" evidence="7">
    <location>
        <begin position="67"/>
        <end position="95"/>
    </location>
</feature>
<feature type="domain" description="ABC transmembrane type-1" evidence="8">
    <location>
        <begin position="69"/>
        <end position="249"/>
    </location>
</feature>
<organism evidence="9 10">
    <name type="scientific">Kaistia dalseonensis</name>
    <dbReference type="NCBI Taxonomy" id="410840"/>
    <lineage>
        <taxon>Bacteria</taxon>
        <taxon>Pseudomonadati</taxon>
        <taxon>Pseudomonadota</taxon>
        <taxon>Alphaproteobacteria</taxon>
        <taxon>Hyphomicrobiales</taxon>
        <taxon>Kaistiaceae</taxon>
        <taxon>Kaistia</taxon>
    </lineage>
</organism>
<protein>
    <submittedName>
        <fullName evidence="9">ABC-type nitrate/sulfonate/bicarbonate transport system permease component</fullName>
    </submittedName>
</protein>
<accession>A0ABU0HB85</accession>
<evidence type="ECO:0000256" key="2">
    <source>
        <dbReference type="ARBA" id="ARBA00022448"/>
    </source>
</evidence>
<dbReference type="PROSITE" id="PS50928">
    <property type="entry name" value="ABC_TM1"/>
    <property type="match status" value="1"/>
</dbReference>
<evidence type="ECO:0000256" key="7">
    <source>
        <dbReference type="RuleBase" id="RU363032"/>
    </source>
</evidence>
<evidence type="ECO:0000256" key="4">
    <source>
        <dbReference type="ARBA" id="ARBA00022692"/>
    </source>
</evidence>
<keyword evidence="6 7" id="KW-0472">Membrane</keyword>
<keyword evidence="10" id="KW-1185">Reference proteome</keyword>
<dbReference type="Gene3D" id="1.10.3720.10">
    <property type="entry name" value="MetI-like"/>
    <property type="match status" value="1"/>
</dbReference>
<dbReference type="RefSeq" id="WP_266349654.1">
    <property type="nucleotide sequence ID" value="NZ_JAPKNG010000004.1"/>
</dbReference>
<keyword evidence="5 7" id="KW-1133">Transmembrane helix</keyword>
<dbReference type="PANTHER" id="PTHR30151:SF20">
    <property type="entry name" value="ABC TRANSPORTER PERMEASE PROTEIN HI_0355-RELATED"/>
    <property type="match status" value="1"/>
</dbReference>
<evidence type="ECO:0000256" key="6">
    <source>
        <dbReference type="ARBA" id="ARBA00023136"/>
    </source>
</evidence>